<keyword evidence="6" id="KW-1185">Reference proteome</keyword>
<evidence type="ECO:0000256" key="3">
    <source>
        <dbReference type="ARBA" id="ARBA00023274"/>
    </source>
</evidence>
<dbReference type="Gene3D" id="4.10.640.10">
    <property type="entry name" value="Ribosomal protein S18"/>
    <property type="match status" value="1"/>
</dbReference>
<dbReference type="GO" id="GO:0070181">
    <property type="term" value="F:small ribosomal subunit rRNA binding"/>
    <property type="evidence" value="ECO:0007669"/>
    <property type="project" value="TreeGrafter"/>
</dbReference>
<dbReference type="PANTHER" id="PTHR13479">
    <property type="entry name" value="30S RIBOSOMAL PROTEIN S18"/>
    <property type="match status" value="1"/>
</dbReference>
<reference evidence="5" key="1">
    <citation type="journal article" date="2014" name="Nucleic Acids Res.">
        <title>The evolutionary dynamics of variant antigen genes in Babesia reveal a history of genomic innovation underlying host-parasite interaction.</title>
        <authorList>
            <person name="Jackson A.P."/>
            <person name="Otto T.D."/>
            <person name="Darby A."/>
            <person name="Ramaprasad A."/>
            <person name="Xia D."/>
            <person name="Echaide I.E."/>
            <person name="Farber M."/>
            <person name="Gahlot S."/>
            <person name="Gamble J."/>
            <person name="Gupta D."/>
            <person name="Gupta Y."/>
            <person name="Jackson L."/>
            <person name="Malandrin L."/>
            <person name="Malas T.B."/>
            <person name="Moussa E."/>
            <person name="Nair M."/>
            <person name="Reid A.J."/>
            <person name="Sanders M."/>
            <person name="Sharma J."/>
            <person name="Tracey A."/>
            <person name="Quail M.A."/>
            <person name="Weir W."/>
            <person name="Wastling J.M."/>
            <person name="Hall N."/>
            <person name="Willadsen P."/>
            <person name="Lingelbach K."/>
            <person name="Shiels B."/>
            <person name="Tait A."/>
            <person name="Berriman M."/>
            <person name="Allred D.R."/>
            <person name="Pain A."/>
        </authorList>
    </citation>
    <scope>NUCLEOTIDE SEQUENCE</scope>
    <source>
        <strain evidence="5">1802A</strain>
    </source>
</reference>
<evidence type="ECO:0000313" key="6">
    <source>
        <dbReference type="Proteomes" id="UP001195914"/>
    </source>
</evidence>
<evidence type="ECO:0000256" key="1">
    <source>
        <dbReference type="ARBA" id="ARBA00005589"/>
    </source>
</evidence>
<protein>
    <submittedName>
        <fullName evidence="5">Ribosomal protein S18</fullName>
    </submittedName>
</protein>
<dbReference type="GO" id="GO:0005763">
    <property type="term" value="C:mitochondrial small ribosomal subunit"/>
    <property type="evidence" value="ECO:0007669"/>
    <property type="project" value="TreeGrafter"/>
</dbReference>
<dbReference type="InterPro" id="IPR036870">
    <property type="entry name" value="Ribosomal_bS18_sf"/>
</dbReference>
<dbReference type="Pfam" id="PF01084">
    <property type="entry name" value="Ribosomal_S18"/>
    <property type="match status" value="1"/>
</dbReference>
<keyword evidence="2 4" id="KW-0689">Ribosomal protein</keyword>
<sequence length="362" mass="42533">MEMLRVRIMHLDALFRRYFTTRASPGSSKVKIGRSHVDKGFDDLLGASISTQNNKISEEGSFDALYQECMAEIYRKRAEIDGYSDETRESPDIQDLTKKELEITRAIFKRVNPCEKVMPKLDRKDDFIDPYWDPFKRLDGLKLQVAAEFNDLARLVSAAETRKHRKMIREASQTFDEFCDPYSGESGTTEWSDPMPADVSERFWDPDVDKRVVLENNKRPFSFRDLHVLHNFVAENGQILPRRLTCATRQQQRQIFKAIRTARQMALFPYDWKPRYCDRIPLMDPQQVTQITCNVSTNVQYLADELFHRYSKLGDLRAKAMIHVLMEKNPNLNCFRFLKHESERYRCDPNFKATLDKYKSEP</sequence>
<name>A0AAD9GCZ4_BABDI</name>
<comment type="similarity">
    <text evidence="1 4">Belongs to the bacterial ribosomal protein bS18 family.</text>
</comment>
<evidence type="ECO:0000256" key="2">
    <source>
        <dbReference type="ARBA" id="ARBA00022980"/>
    </source>
</evidence>
<dbReference type="PANTHER" id="PTHR13479:SF40">
    <property type="entry name" value="SMALL RIBOSOMAL SUBUNIT PROTEIN BS18M"/>
    <property type="match status" value="1"/>
</dbReference>
<dbReference type="EMBL" id="JAHBMH010000044">
    <property type="protein sequence ID" value="KAK1936206.1"/>
    <property type="molecule type" value="Genomic_DNA"/>
</dbReference>
<proteinExistence type="inferred from homology"/>
<dbReference type="InterPro" id="IPR001648">
    <property type="entry name" value="Ribosomal_bS18"/>
</dbReference>
<dbReference type="GO" id="GO:0006412">
    <property type="term" value="P:translation"/>
    <property type="evidence" value="ECO:0007669"/>
    <property type="project" value="InterPro"/>
</dbReference>
<dbReference type="Proteomes" id="UP001195914">
    <property type="component" value="Unassembled WGS sequence"/>
</dbReference>
<evidence type="ECO:0000256" key="4">
    <source>
        <dbReference type="RuleBase" id="RU003910"/>
    </source>
</evidence>
<organism evidence="5 6">
    <name type="scientific">Babesia divergens</name>
    <dbReference type="NCBI Taxonomy" id="32595"/>
    <lineage>
        <taxon>Eukaryota</taxon>
        <taxon>Sar</taxon>
        <taxon>Alveolata</taxon>
        <taxon>Apicomplexa</taxon>
        <taxon>Aconoidasida</taxon>
        <taxon>Piroplasmida</taxon>
        <taxon>Babesiidae</taxon>
        <taxon>Babesia</taxon>
    </lineage>
</organism>
<gene>
    <name evidence="5" type="ORF">X943_002057</name>
</gene>
<reference evidence="5" key="2">
    <citation type="submission" date="2021-05" db="EMBL/GenBank/DDBJ databases">
        <authorList>
            <person name="Pain A."/>
        </authorList>
    </citation>
    <scope>NUCLEOTIDE SEQUENCE</scope>
    <source>
        <strain evidence="5">1802A</strain>
    </source>
</reference>
<dbReference type="HAMAP" id="MF_00270">
    <property type="entry name" value="Ribosomal_bS18"/>
    <property type="match status" value="1"/>
</dbReference>
<evidence type="ECO:0000313" key="5">
    <source>
        <dbReference type="EMBL" id="KAK1936206.1"/>
    </source>
</evidence>
<dbReference type="PRINTS" id="PR00974">
    <property type="entry name" value="RIBOSOMALS18"/>
</dbReference>
<dbReference type="SUPFAM" id="SSF46911">
    <property type="entry name" value="Ribosomal protein S18"/>
    <property type="match status" value="1"/>
</dbReference>
<accession>A0AAD9GCZ4</accession>
<keyword evidence="3 4" id="KW-0687">Ribonucleoprotein</keyword>
<comment type="caution">
    <text evidence="5">The sequence shown here is derived from an EMBL/GenBank/DDBJ whole genome shotgun (WGS) entry which is preliminary data.</text>
</comment>
<dbReference type="AlphaFoldDB" id="A0AAD9GCZ4"/>
<dbReference type="GO" id="GO:0003735">
    <property type="term" value="F:structural constituent of ribosome"/>
    <property type="evidence" value="ECO:0007669"/>
    <property type="project" value="InterPro"/>
</dbReference>
<dbReference type="NCBIfam" id="TIGR00165">
    <property type="entry name" value="S18"/>
    <property type="match status" value="1"/>
</dbReference>